<reference evidence="1 2" key="1">
    <citation type="submission" date="2024-08" db="EMBL/GenBank/DDBJ databases">
        <title>Draft Genome Sequence of Legionella lytica strain DSB2004, Isolated From a Fire Sprinkler System.</title>
        <authorList>
            <person name="Everhart A.D."/>
            <person name="Kidane D.T."/>
            <person name="Farone A.L."/>
            <person name="Farone M.B."/>
        </authorList>
    </citation>
    <scope>NUCLEOTIDE SEQUENCE [LARGE SCALE GENOMIC DNA]</scope>
    <source>
        <strain evidence="1 2">DSB2004</strain>
    </source>
</reference>
<dbReference type="Proteomes" id="UP001615550">
    <property type="component" value="Unassembled WGS sequence"/>
</dbReference>
<comment type="caution">
    <text evidence="1">The sequence shown here is derived from an EMBL/GenBank/DDBJ whole genome shotgun (WGS) entry which is preliminary data.</text>
</comment>
<protein>
    <submittedName>
        <fullName evidence="1">Uncharacterized protein</fullName>
    </submittedName>
</protein>
<keyword evidence="2" id="KW-1185">Reference proteome</keyword>
<dbReference type="RefSeq" id="WP_400188726.1">
    <property type="nucleotide sequence ID" value="NZ_JBGORX010000010.1"/>
</dbReference>
<evidence type="ECO:0000313" key="2">
    <source>
        <dbReference type="Proteomes" id="UP001615550"/>
    </source>
</evidence>
<evidence type="ECO:0000313" key="1">
    <source>
        <dbReference type="EMBL" id="MFJ1269911.1"/>
    </source>
</evidence>
<accession>A0ABW8DD57</accession>
<gene>
    <name evidence="1" type="ORF">ACD661_15225</name>
</gene>
<dbReference type="EMBL" id="JBGORX010000010">
    <property type="protein sequence ID" value="MFJ1269911.1"/>
    <property type="molecule type" value="Genomic_DNA"/>
</dbReference>
<name>A0ABW8DD57_9GAMM</name>
<organism evidence="1 2">
    <name type="scientific">Legionella lytica</name>
    <dbReference type="NCBI Taxonomy" id="96232"/>
    <lineage>
        <taxon>Bacteria</taxon>
        <taxon>Pseudomonadati</taxon>
        <taxon>Pseudomonadota</taxon>
        <taxon>Gammaproteobacteria</taxon>
        <taxon>Legionellales</taxon>
        <taxon>Legionellaceae</taxon>
        <taxon>Legionella</taxon>
    </lineage>
</organism>
<proteinExistence type="predicted"/>
<sequence length="360" mass="40948">MRQIIEATIDRIEKIYANLPDKEGKVHLMVIKSLCKQSIAQEDKISVVKVLEALCYIESIKVQNTFNFFASSRSLRANLVSQHRTVLPQRETAQTPFLLATSKAATAIKEKSIKVFTDIHEDLANEIVSNHNARIVQNIQTSPEVWHYNYSTDNDGFIMNQVIGDWQNMMIEHATETKKSYQDFMRDFSIHGLCGQNHDQVDELLNHLVTNSDYPEEKKNELFVWLQQNGGQNNNRFVDFLFINGAFTPQPASLTRTVAKENSWSLEKGKIILNFELAIFALCAEGDVLIANTNKRLRREPNPEKIDIKTTLPLANVSAKLQLTINNEGKVVPHVSRLNVTSYNEELINPALNASIKNRI</sequence>